<dbReference type="Gene3D" id="2.130.10.10">
    <property type="entry name" value="YVTN repeat-like/Quinoprotein amine dehydrogenase"/>
    <property type="match status" value="2"/>
</dbReference>
<keyword evidence="1 3" id="KW-0853">WD repeat</keyword>
<protein>
    <recommendedName>
        <fullName evidence="4">Nephrocystin 3-like N-terminal domain-containing protein</fullName>
    </recommendedName>
</protein>
<dbReference type="InParanoid" id="G9MZA1"/>
<dbReference type="InterPro" id="IPR015943">
    <property type="entry name" value="WD40/YVTN_repeat-like_dom_sf"/>
</dbReference>
<evidence type="ECO:0000256" key="1">
    <source>
        <dbReference type="ARBA" id="ARBA00022574"/>
    </source>
</evidence>
<evidence type="ECO:0000256" key="2">
    <source>
        <dbReference type="ARBA" id="ARBA00022737"/>
    </source>
</evidence>
<dbReference type="GeneID" id="25788286"/>
<evidence type="ECO:0000313" key="6">
    <source>
        <dbReference type="Proteomes" id="UP000007115"/>
    </source>
</evidence>
<dbReference type="InterPro" id="IPR027417">
    <property type="entry name" value="P-loop_NTPase"/>
</dbReference>
<dbReference type="HOGENOM" id="CLU_000288_6_16_1"/>
<dbReference type="InterPro" id="IPR036322">
    <property type="entry name" value="WD40_repeat_dom_sf"/>
</dbReference>
<dbReference type="SUPFAM" id="SSF52540">
    <property type="entry name" value="P-loop containing nucleoside triphosphate hydrolases"/>
    <property type="match status" value="2"/>
</dbReference>
<dbReference type="Pfam" id="PF24883">
    <property type="entry name" value="NPHP3_N"/>
    <property type="match status" value="1"/>
</dbReference>
<dbReference type="Proteomes" id="UP000007115">
    <property type="component" value="Unassembled WGS sequence"/>
</dbReference>
<dbReference type="PROSITE" id="PS00678">
    <property type="entry name" value="WD_REPEATS_1"/>
    <property type="match status" value="1"/>
</dbReference>
<sequence>MYLPYPHSNFSELITHRILLESIQRDFILSKLQVAQGAAYDDFSYTSRGECHPDTRLEILDTIYKWAADSSSPSIFWLQGMAGTGKSTIAQTVAKKLDGDNLGASFFFKRGEGDRGTARRYFATIASQMIRKQPILTQVLHDIIQEEPEIGSKMLETQFRELWVRPFKELPPLEPTAQPKTIVVVIDALDECDPLEDAGHLIRLLTENNITSPIKLKIFLTSRPEYHISCQFNKTKNFLQNMILHRVEKSIIQNDIRTVLTSDIHEYKEQYNRNSEVMEQDQLLSVDWPGEEIFERLVQIASPLFISAATISRMLRNDQWPATPDQKLDHILKFSTKGEGYVEDLYRSILAQIMDKTPIYARDKFIGEFQKIVGSVVLLSSPLSVAALSRLLGFQQREIYSKLNPLSSVLDIQSTDVPVKLFHLSFRDFLLDKKSFSVNGGNSSCQSLQIEETTTHAWLAKRCLQLLSTDLHNDICNLQDPGARIWGVRSKEIKEHLPPAMAYACIYWIHHVEEGKLVLQDGGPEHKLLETKMLNWIEALAWLRRLTQGIELIRALERLSHCFKMSKLLQDATKFILYFKSAIQEAPLQIYNSALVFSPTNSIIRKTFDSIRPSYIKQMPQVDSEWSDYIQTLELRNNDRPLDLIFLSSGKLIVACEKGLVQIWDLKIASCLHELKVEEEEIKKYLQTPNGRLIVIGKRHVQLWDIENRRHLDTFKHHMEVIDWFTTYSQTGDDLFMLSPGEYNAANLLSRESTRIQVNWVPELRRSPISKDGKWAAFREAKKIIIWNLHENAICRELNADWTKNSEVIFDHDGRYLIVGGDKGEIRFINISTGETEKKIDAQVGDIGMLAISTNNETLAIVGDQTSITIWDIENQVLRHVLTGHTNLIYRIAFSPDDKTLATYSNTTVTIWDLHLAPSTYPNARTSGKVKNLFLSPNGQTFYHAEERAIGIWDLKNMNCIERLDIGQPRPMINSVYFSNFTPLAATLFVDRLEIWDLTNQCAFSKDGHIYFSLSQHMPNTKTYRSTIQTWDSVTGHCLHTSDDIDKAIMDIVTSPDNQHVAFIETADIRGYGQKYWISPDRAWLMRYSKRILWIPPEYQPSQVIVSQSQLILGSGSRIITMLLD</sequence>
<dbReference type="InterPro" id="IPR001680">
    <property type="entry name" value="WD40_rpt"/>
</dbReference>
<dbReference type="Gene3D" id="3.40.50.300">
    <property type="entry name" value="P-loop containing nucleotide triphosphate hydrolases"/>
    <property type="match status" value="1"/>
</dbReference>
<dbReference type="EMBL" id="ABDF02000080">
    <property type="protein sequence ID" value="EHK20427.1"/>
    <property type="molecule type" value="Genomic_DNA"/>
</dbReference>
<proteinExistence type="predicted"/>
<dbReference type="PANTHER" id="PTHR10039">
    <property type="entry name" value="AMELOGENIN"/>
    <property type="match status" value="1"/>
</dbReference>
<dbReference type="InterPro" id="IPR056884">
    <property type="entry name" value="NPHP3-like_N"/>
</dbReference>
<keyword evidence="2" id="KW-0677">Repeat</keyword>
<evidence type="ECO:0000313" key="5">
    <source>
        <dbReference type="EMBL" id="EHK20427.1"/>
    </source>
</evidence>
<organism evidence="5 6">
    <name type="scientific">Hypocrea virens (strain Gv29-8 / FGSC 10586)</name>
    <name type="common">Gliocladium virens</name>
    <name type="synonym">Trichoderma virens</name>
    <dbReference type="NCBI Taxonomy" id="413071"/>
    <lineage>
        <taxon>Eukaryota</taxon>
        <taxon>Fungi</taxon>
        <taxon>Dikarya</taxon>
        <taxon>Ascomycota</taxon>
        <taxon>Pezizomycotina</taxon>
        <taxon>Sordariomycetes</taxon>
        <taxon>Hypocreomycetidae</taxon>
        <taxon>Hypocreales</taxon>
        <taxon>Hypocreaceae</taxon>
        <taxon>Trichoderma</taxon>
    </lineage>
</organism>
<evidence type="ECO:0000256" key="3">
    <source>
        <dbReference type="PROSITE-ProRule" id="PRU00221"/>
    </source>
</evidence>
<dbReference type="OMA" id="NDQWPAT"/>
<dbReference type="OrthoDB" id="4896881at2759"/>
<dbReference type="RefSeq" id="XP_013954620.1">
    <property type="nucleotide sequence ID" value="XM_014099145.1"/>
</dbReference>
<comment type="caution">
    <text evidence="5">The sequence shown here is derived from an EMBL/GenBank/DDBJ whole genome shotgun (WGS) entry which is preliminary data.</text>
</comment>
<name>G9MZA1_HYPVG</name>
<feature type="domain" description="Nephrocystin 3-like N-terminal" evidence="4">
    <location>
        <begin position="62"/>
        <end position="223"/>
    </location>
</feature>
<dbReference type="PANTHER" id="PTHR10039:SF17">
    <property type="entry name" value="FUNGAL STAND N-TERMINAL GOODBYE DOMAIN-CONTAINING PROTEIN-RELATED"/>
    <property type="match status" value="1"/>
</dbReference>
<dbReference type="VEuPathDB" id="FungiDB:TRIVIDRAFT_154638"/>
<dbReference type="InterPro" id="IPR019775">
    <property type="entry name" value="WD40_repeat_CS"/>
</dbReference>
<gene>
    <name evidence="5" type="ORF">TRIVIDRAFT_154638</name>
</gene>
<reference evidence="5 6" key="1">
    <citation type="journal article" date="2011" name="Genome Biol.">
        <title>Comparative genome sequence analysis underscores mycoparasitism as the ancestral life style of Trichoderma.</title>
        <authorList>
            <person name="Kubicek C.P."/>
            <person name="Herrera-Estrella A."/>
            <person name="Seidl-Seiboth V."/>
            <person name="Martinez D.A."/>
            <person name="Druzhinina I.S."/>
            <person name="Thon M."/>
            <person name="Zeilinger S."/>
            <person name="Casas-Flores S."/>
            <person name="Horwitz B.A."/>
            <person name="Mukherjee P.K."/>
            <person name="Mukherjee M."/>
            <person name="Kredics L."/>
            <person name="Alcaraz L.D."/>
            <person name="Aerts A."/>
            <person name="Antal Z."/>
            <person name="Atanasova L."/>
            <person name="Cervantes-Badillo M.G."/>
            <person name="Challacombe J."/>
            <person name="Chertkov O."/>
            <person name="McCluskey K."/>
            <person name="Coulpier F."/>
            <person name="Deshpande N."/>
            <person name="von Doehren H."/>
            <person name="Ebbole D.J."/>
            <person name="Esquivel-Naranjo E.U."/>
            <person name="Fekete E."/>
            <person name="Flipphi M."/>
            <person name="Glaser F."/>
            <person name="Gomez-Rodriguez E.Y."/>
            <person name="Gruber S."/>
            <person name="Han C."/>
            <person name="Henrissat B."/>
            <person name="Hermosa R."/>
            <person name="Hernandez-Onate M."/>
            <person name="Karaffa L."/>
            <person name="Kosti I."/>
            <person name="Le Crom S."/>
            <person name="Lindquist E."/>
            <person name="Lucas S."/>
            <person name="Luebeck M."/>
            <person name="Luebeck P.S."/>
            <person name="Margeot A."/>
            <person name="Metz B."/>
            <person name="Misra M."/>
            <person name="Nevalainen H."/>
            <person name="Omann M."/>
            <person name="Packer N."/>
            <person name="Perrone G."/>
            <person name="Uresti-Rivera E.E."/>
            <person name="Salamov A."/>
            <person name="Schmoll M."/>
            <person name="Seiboth B."/>
            <person name="Shapiro H."/>
            <person name="Sukno S."/>
            <person name="Tamayo-Ramos J.A."/>
            <person name="Tisch D."/>
            <person name="Wiest A."/>
            <person name="Wilkinson H.H."/>
            <person name="Zhang M."/>
            <person name="Coutinho P.M."/>
            <person name="Kenerley C.M."/>
            <person name="Monte E."/>
            <person name="Baker S.E."/>
            <person name="Grigoriev I.V."/>
        </authorList>
    </citation>
    <scope>NUCLEOTIDE SEQUENCE [LARGE SCALE GENOMIC DNA]</scope>
    <source>
        <strain evidence="6">Gv29-8 / FGSC 10586</strain>
    </source>
</reference>
<dbReference type="Pfam" id="PF00400">
    <property type="entry name" value="WD40"/>
    <property type="match status" value="1"/>
</dbReference>
<accession>G9MZA1</accession>
<dbReference type="eggNOG" id="KOG0266">
    <property type="taxonomic scope" value="Eukaryota"/>
</dbReference>
<feature type="repeat" description="WD" evidence="3">
    <location>
        <begin position="882"/>
        <end position="914"/>
    </location>
</feature>
<keyword evidence="6" id="KW-1185">Reference proteome</keyword>
<evidence type="ECO:0000259" key="4">
    <source>
        <dbReference type="Pfam" id="PF24883"/>
    </source>
</evidence>
<dbReference type="SMART" id="SM00320">
    <property type="entry name" value="WD40"/>
    <property type="match status" value="5"/>
</dbReference>
<dbReference type="STRING" id="413071.G9MZA1"/>
<dbReference type="AlphaFoldDB" id="G9MZA1"/>
<dbReference type="PROSITE" id="PS50082">
    <property type="entry name" value="WD_REPEATS_2"/>
    <property type="match status" value="1"/>
</dbReference>
<dbReference type="SUPFAM" id="SSF50978">
    <property type="entry name" value="WD40 repeat-like"/>
    <property type="match status" value="2"/>
</dbReference>